<evidence type="ECO:0008006" key="4">
    <source>
        <dbReference type="Google" id="ProtNLM"/>
    </source>
</evidence>
<dbReference type="AlphaFoldDB" id="A0A7W4UFE2"/>
<reference evidence="2 3" key="2">
    <citation type="submission" date="2020-08" db="EMBL/GenBank/DDBJ databases">
        <authorList>
            <person name="Partida-Martinez L."/>
            <person name="Huntemann M."/>
            <person name="Clum A."/>
            <person name="Wang J."/>
            <person name="Palaniappan K."/>
            <person name="Ritter S."/>
            <person name="Chen I.-M."/>
            <person name="Stamatis D."/>
            <person name="Reddy T."/>
            <person name="O'Malley R."/>
            <person name="Daum C."/>
            <person name="Shapiro N."/>
            <person name="Ivanova N."/>
            <person name="Kyrpides N."/>
            <person name="Woyke T."/>
        </authorList>
    </citation>
    <scope>NUCLEOTIDE SEQUENCE [LARGE SCALE GENOMIC DNA]</scope>
    <source>
        <strain evidence="2 3">RAS26</strain>
    </source>
</reference>
<protein>
    <recommendedName>
        <fullName evidence="4">DUF4333 domain-containing protein</fullName>
    </recommendedName>
</protein>
<feature type="signal peptide" evidence="1">
    <location>
        <begin position="1"/>
        <end position="24"/>
    </location>
</feature>
<dbReference type="Proteomes" id="UP000518206">
    <property type="component" value="Unassembled WGS sequence"/>
</dbReference>
<proteinExistence type="predicted"/>
<reference evidence="2 3" key="1">
    <citation type="submission" date="2020-08" db="EMBL/GenBank/DDBJ databases">
        <title>The Agave Microbiome: Exploring the role of microbial communities in plant adaptations to desert environments.</title>
        <authorList>
            <person name="Partida-Martinez L.P."/>
        </authorList>
    </citation>
    <scope>NUCLEOTIDE SEQUENCE [LARGE SCALE GENOMIC DNA]</scope>
    <source>
        <strain evidence="2 3">RAS26</strain>
    </source>
</reference>
<dbReference type="EMBL" id="JACHVX010000003">
    <property type="protein sequence ID" value="MBB2923176.1"/>
    <property type="molecule type" value="Genomic_DNA"/>
</dbReference>
<feature type="chain" id="PRO_5038467823" description="DUF4333 domain-containing protein" evidence="1">
    <location>
        <begin position="25"/>
        <end position="153"/>
    </location>
</feature>
<keyword evidence="1" id="KW-0732">Signal</keyword>
<evidence type="ECO:0000313" key="2">
    <source>
        <dbReference type="EMBL" id="MBB2923176.1"/>
    </source>
</evidence>
<organism evidence="2 3">
    <name type="scientific">Cellulomonas cellasea</name>
    <dbReference type="NCBI Taxonomy" id="43670"/>
    <lineage>
        <taxon>Bacteria</taxon>
        <taxon>Bacillati</taxon>
        <taxon>Actinomycetota</taxon>
        <taxon>Actinomycetes</taxon>
        <taxon>Micrococcales</taxon>
        <taxon>Cellulomonadaceae</taxon>
        <taxon>Cellulomonas</taxon>
    </lineage>
</organism>
<name>A0A7W4UFE2_9CELL</name>
<sequence>MQARTATLVAAATAVLLAAGAWYAVTLPLTPNDAVRIGDQLDAPAGWEQQADHVVGPSLLCWGGDGCPSLARGWTSPRPVTDAELERVLAAAGWSLRFDRSCETAELDPDRLARTADTALCTADGEVDGYPVRVRLGTRDAQRSPTTVTLWVN</sequence>
<evidence type="ECO:0000313" key="3">
    <source>
        <dbReference type="Proteomes" id="UP000518206"/>
    </source>
</evidence>
<comment type="caution">
    <text evidence="2">The sequence shown here is derived from an EMBL/GenBank/DDBJ whole genome shotgun (WGS) entry which is preliminary data.</text>
</comment>
<gene>
    <name evidence="2" type="ORF">FHR80_002101</name>
</gene>
<dbReference type="RefSeq" id="WP_183296052.1">
    <property type="nucleotide sequence ID" value="NZ_JACHVX010000003.1"/>
</dbReference>
<accession>A0A7W4UFE2</accession>
<evidence type="ECO:0000256" key="1">
    <source>
        <dbReference type="SAM" id="SignalP"/>
    </source>
</evidence>